<dbReference type="Pfam" id="PF00429">
    <property type="entry name" value="TLV_coat"/>
    <property type="match status" value="1"/>
</dbReference>
<name>A0A7K9EWM9_BARMA</name>
<gene>
    <name evidence="1" type="primary">Env1_2</name>
    <name evidence="1" type="ORF">BARMAR_R14849</name>
</gene>
<dbReference type="EMBL" id="VWZK01036921">
    <property type="protein sequence ID" value="NXG81240.1"/>
    <property type="molecule type" value="Genomic_DNA"/>
</dbReference>
<dbReference type="AlphaFoldDB" id="A0A7K9EWM9"/>
<evidence type="ECO:0000313" key="2">
    <source>
        <dbReference type="Proteomes" id="UP000578343"/>
    </source>
</evidence>
<proteinExistence type="predicted"/>
<sequence length="86" mass="9262">PTPPLSGDPLWGILSAAFNVLNVTQPNLTEHCWLCFSIKPPFYEAVGTTEKARRLNGSNPPQCNWGEPRKPGITLASVTGKGRCVG</sequence>
<comment type="caution">
    <text evidence="1">The sequence shown here is derived from an EMBL/GenBank/DDBJ whole genome shotgun (WGS) entry which is preliminary data.</text>
</comment>
<feature type="non-terminal residue" evidence="1">
    <location>
        <position position="1"/>
    </location>
</feature>
<accession>A0A7K9EWM9</accession>
<keyword evidence="2" id="KW-1185">Reference proteome</keyword>
<organism evidence="1 2">
    <name type="scientific">Baryphthengus martii</name>
    <name type="common">Rufous motmot</name>
    <dbReference type="NCBI Taxonomy" id="176943"/>
    <lineage>
        <taxon>Eukaryota</taxon>
        <taxon>Metazoa</taxon>
        <taxon>Chordata</taxon>
        <taxon>Craniata</taxon>
        <taxon>Vertebrata</taxon>
        <taxon>Euteleostomi</taxon>
        <taxon>Archelosauria</taxon>
        <taxon>Archosauria</taxon>
        <taxon>Dinosauria</taxon>
        <taxon>Saurischia</taxon>
        <taxon>Theropoda</taxon>
        <taxon>Coelurosauria</taxon>
        <taxon>Aves</taxon>
        <taxon>Neognathae</taxon>
        <taxon>Neoaves</taxon>
        <taxon>Telluraves</taxon>
        <taxon>Coraciimorphae</taxon>
        <taxon>Coraciiformes</taxon>
        <taxon>Momotidae</taxon>
        <taxon>Baryphthengus</taxon>
    </lineage>
</organism>
<dbReference type="OrthoDB" id="9306952at2759"/>
<reference evidence="1 2" key="1">
    <citation type="submission" date="2019-09" db="EMBL/GenBank/DDBJ databases">
        <title>Bird 10,000 Genomes (B10K) Project - Family phase.</title>
        <authorList>
            <person name="Zhang G."/>
        </authorList>
    </citation>
    <scope>NUCLEOTIDE SEQUENCE [LARGE SCALE GENOMIC DNA]</scope>
    <source>
        <strain evidence="1">B10K-DU-001-21</strain>
        <tissue evidence="1">Muscle</tissue>
    </source>
</reference>
<evidence type="ECO:0000313" key="1">
    <source>
        <dbReference type="EMBL" id="NXG81240.1"/>
    </source>
</evidence>
<protein>
    <submittedName>
        <fullName evidence="1">ENV1 protein</fullName>
    </submittedName>
</protein>
<dbReference type="InterPro" id="IPR018154">
    <property type="entry name" value="TLV/ENV_coat_polyprotein"/>
</dbReference>
<dbReference type="Proteomes" id="UP000578343">
    <property type="component" value="Unassembled WGS sequence"/>
</dbReference>
<feature type="non-terminal residue" evidence="1">
    <location>
        <position position="86"/>
    </location>
</feature>